<comment type="caution">
    <text evidence="1">The sequence shown here is derived from an EMBL/GenBank/DDBJ whole genome shotgun (WGS) entry which is preliminary data.</text>
</comment>
<accession>A0ABY1Q1H4</accession>
<organism evidence="1 2">
    <name type="scientific">Neorhodopirellula lusitana</name>
    <dbReference type="NCBI Taxonomy" id="445327"/>
    <lineage>
        <taxon>Bacteria</taxon>
        <taxon>Pseudomonadati</taxon>
        <taxon>Planctomycetota</taxon>
        <taxon>Planctomycetia</taxon>
        <taxon>Pirellulales</taxon>
        <taxon>Pirellulaceae</taxon>
        <taxon>Neorhodopirellula</taxon>
    </lineage>
</organism>
<evidence type="ECO:0000313" key="1">
    <source>
        <dbReference type="EMBL" id="SMP56336.1"/>
    </source>
</evidence>
<dbReference type="Proteomes" id="UP001158067">
    <property type="component" value="Unassembled WGS sequence"/>
</dbReference>
<evidence type="ECO:0000313" key="2">
    <source>
        <dbReference type="Proteomes" id="UP001158067"/>
    </source>
</evidence>
<reference evidence="1 2" key="1">
    <citation type="submission" date="2017-05" db="EMBL/GenBank/DDBJ databases">
        <authorList>
            <person name="Varghese N."/>
            <person name="Submissions S."/>
        </authorList>
    </citation>
    <scope>NUCLEOTIDE SEQUENCE [LARGE SCALE GENOMIC DNA]</scope>
    <source>
        <strain evidence="1 2">DSM 25457</strain>
    </source>
</reference>
<gene>
    <name evidence="1" type="ORF">SAMN06265222_105131</name>
</gene>
<keyword evidence="2" id="KW-1185">Reference proteome</keyword>
<dbReference type="RefSeq" id="WP_283432601.1">
    <property type="nucleotide sequence ID" value="NZ_FXUG01000005.1"/>
</dbReference>
<sequence>MNLQMELPLFLISCSDGLPRGEGAEELLACFQTPEEAAEFLVDSGYSELTPVEVVSKHDFREALKRARIERNTRLIGFPRAGEPEFVIWSISDYLDE</sequence>
<dbReference type="EMBL" id="FXUG01000005">
    <property type="protein sequence ID" value="SMP56336.1"/>
    <property type="molecule type" value="Genomic_DNA"/>
</dbReference>
<name>A0ABY1Q1H4_9BACT</name>
<proteinExistence type="predicted"/>
<protein>
    <submittedName>
        <fullName evidence="1">Uncharacterized protein</fullName>
    </submittedName>
</protein>